<reference evidence="12 13" key="1">
    <citation type="submission" date="2024-10" db="EMBL/GenBank/DDBJ databases">
        <title>The Natural Products Discovery Center: Release of the First 8490 Sequenced Strains for Exploring Actinobacteria Biosynthetic Diversity.</title>
        <authorList>
            <person name="Kalkreuter E."/>
            <person name="Kautsar S.A."/>
            <person name="Yang D."/>
            <person name="Bader C.D."/>
            <person name="Teijaro C.N."/>
            <person name="Fluegel L."/>
            <person name="Davis C.M."/>
            <person name="Simpson J.R."/>
            <person name="Lauterbach L."/>
            <person name="Steele A.D."/>
            <person name="Gui C."/>
            <person name="Meng S."/>
            <person name="Li G."/>
            <person name="Viehrig K."/>
            <person name="Ye F."/>
            <person name="Su P."/>
            <person name="Kiefer A.F."/>
            <person name="Nichols A."/>
            <person name="Cepeda A.J."/>
            <person name="Yan W."/>
            <person name="Fan B."/>
            <person name="Jiang Y."/>
            <person name="Adhikari A."/>
            <person name="Zheng C.-J."/>
            <person name="Schuster L."/>
            <person name="Cowan T.M."/>
            <person name="Smanski M.J."/>
            <person name="Chevrette M.G."/>
            <person name="De Carvalho L.P.S."/>
            <person name="Shen B."/>
        </authorList>
    </citation>
    <scope>NUCLEOTIDE SEQUENCE [LARGE SCALE GENOMIC DNA]</scope>
    <source>
        <strain evidence="12 13">NPDC000087</strain>
    </source>
</reference>
<dbReference type="InterPro" id="IPR055558">
    <property type="entry name" value="DUF7134"/>
</dbReference>
<dbReference type="InterPro" id="IPR036890">
    <property type="entry name" value="HATPase_C_sf"/>
</dbReference>
<dbReference type="InterPro" id="IPR050482">
    <property type="entry name" value="Sensor_HK_TwoCompSys"/>
</dbReference>
<dbReference type="RefSeq" id="WP_245577324.1">
    <property type="nucleotide sequence ID" value="NZ_JBIAZU010000005.1"/>
</dbReference>
<dbReference type="Pfam" id="PF07730">
    <property type="entry name" value="HisKA_3"/>
    <property type="match status" value="1"/>
</dbReference>
<feature type="transmembrane region" description="Helical" evidence="10">
    <location>
        <begin position="80"/>
        <end position="97"/>
    </location>
</feature>
<feature type="coiled-coil region" evidence="9">
    <location>
        <begin position="190"/>
        <end position="217"/>
    </location>
</feature>
<dbReference type="EMBL" id="JBIAZU010000005">
    <property type="protein sequence ID" value="MFF5293815.1"/>
    <property type="molecule type" value="Genomic_DNA"/>
</dbReference>
<keyword evidence="10" id="KW-1133">Transmembrane helix</keyword>
<evidence type="ECO:0000256" key="8">
    <source>
        <dbReference type="ARBA" id="ARBA00023012"/>
    </source>
</evidence>
<dbReference type="InterPro" id="IPR011712">
    <property type="entry name" value="Sig_transdc_His_kin_sub3_dim/P"/>
</dbReference>
<dbReference type="SMART" id="SM00387">
    <property type="entry name" value="HATPase_c"/>
    <property type="match status" value="1"/>
</dbReference>
<proteinExistence type="predicted"/>
<accession>A0ABW6WMP1</accession>
<keyword evidence="4" id="KW-0808">Transferase</keyword>
<keyword evidence="10" id="KW-0812">Transmembrane</keyword>
<dbReference type="CDD" id="cd16917">
    <property type="entry name" value="HATPase_UhpB-NarQ-NarX-like"/>
    <property type="match status" value="1"/>
</dbReference>
<feature type="transmembrane region" description="Helical" evidence="10">
    <location>
        <begin position="44"/>
        <end position="64"/>
    </location>
</feature>
<comment type="catalytic activity">
    <reaction evidence="1">
        <text>ATP + protein L-histidine = ADP + protein N-phospho-L-histidine.</text>
        <dbReference type="EC" id="2.7.13.3"/>
    </reaction>
</comment>
<evidence type="ECO:0000313" key="12">
    <source>
        <dbReference type="EMBL" id="MFF5293815.1"/>
    </source>
</evidence>
<keyword evidence="3" id="KW-0597">Phosphoprotein</keyword>
<dbReference type="EC" id="2.7.13.3" evidence="2"/>
<evidence type="ECO:0000259" key="11">
    <source>
        <dbReference type="SMART" id="SM00387"/>
    </source>
</evidence>
<evidence type="ECO:0000256" key="1">
    <source>
        <dbReference type="ARBA" id="ARBA00000085"/>
    </source>
</evidence>
<comment type="caution">
    <text evidence="12">The sequence shown here is derived from an EMBL/GenBank/DDBJ whole genome shotgun (WGS) entry which is preliminary data.</text>
</comment>
<feature type="transmembrane region" description="Helical" evidence="10">
    <location>
        <begin position="145"/>
        <end position="165"/>
    </location>
</feature>
<gene>
    <name evidence="12" type="ORF">ACFY35_30650</name>
</gene>
<dbReference type="GO" id="GO:0016301">
    <property type="term" value="F:kinase activity"/>
    <property type="evidence" value="ECO:0007669"/>
    <property type="project" value="UniProtKB-KW"/>
</dbReference>
<keyword evidence="6 12" id="KW-0418">Kinase</keyword>
<keyword evidence="8" id="KW-0902">Two-component regulatory system</keyword>
<feature type="domain" description="Histidine kinase/HSP90-like ATPase" evidence="11">
    <location>
        <begin position="330"/>
        <end position="426"/>
    </location>
</feature>
<evidence type="ECO:0000256" key="5">
    <source>
        <dbReference type="ARBA" id="ARBA00022741"/>
    </source>
</evidence>
<evidence type="ECO:0000256" key="9">
    <source>
        <dbReference type="SAM" id="Coils"/>
    </source>
</evidence>
<dbReference type="Pfam" id="PF02518">
    <property type="entry name" value="HATPase_c"/>
    <property type="match status" value="1"/>
</dbReference>
<keyword evidence="9" id="KW-0175">Coiled coil</keyword>
<evidence type="ECO:0000256" key="6">
    <source>
        <dbReference type="ARBA" id="ARBA00022777"/>
    </source>
</evidence>
<sequence length="429" mass="46259">MSSSVRSFVRSEASAAGDLAGHPLADRLFRAGRRLREWDAEHRWALDTAVVLVILLLFCIPDLFHHPDRSDSPLTFTERPLPQMLLLQAALVLPLFWRRRAPLAAFYTVLAVFLVEWAAGIMLRADVAVLVALYSLVLHGRLRHLPWAVPGLAVAVTLVVVRVSGIVSVWDVLFFVASVGTAAVALALAIRIRRAQLAALRERAVQLEIERDQRSRLAAATERARVAREMHDILGHSLSVIITLADGGRYAASTAPERTEEALQLIGATGRSSLAELRRMLGVLREQTDEPNLSPQPGIADVDPLCRQIRAAGPQVEYQSSGALDALDVGVQLATYRIVQEALTNALKHAGPHTRIHLAVRVDDTRLRITVRDTGPPAGDPPAPSTGEGHGLVGMRERAALYGGTVTAGPAPGGGWAVSADIDLEGDPA</sequence>
<evidence type="ECO:0000256" key="2">
    <source>
        <dbReference type="ARBA" id="ARBA00012438"/>
    </source>
</evidence>
<keyword evidence="10" id="KW-0472">Membrane</keyword>
<dbReference type="Gene3D" id="3.30.565.10">
    <property type="entry name" value="Histidine kinase-like ATPase, C-terminal domain"/>
    <property type="match status" value="1"/>
</dbReference>
<dbReference type="PANTHER" id="PTHR24421">
    <property type="entry name" value="NITRATE/NITRITE SENSOR PROTEIN NARX-RELATED"/>
    <property type="match status" value="1"/>
</dbReference>
<keyword evidence="5" id="KW-0547">Nucleotide-binding</keyword>
<protein>
    <recommendedName>
        <fullName evidence="2">histidine kinase</fullName>
        <ecNumber evidence="2">2.7.13.3</ecNumber>
    </recommendedName>
</protein>
<evidence type="ECO:0000256" key="7">
    <source>
        <dbReference type="ARBA" id="ARBA00022840"/>
    </source>
</evidence>
<dbReference type="Gene3D" id="1.20.5.1930">
    <property type="match status" value="1"/>
</dbReference>
<evidence type="ECO:0000256" key="4">
    <source>
        <dbReference type="ARBA" id="ARBA00022679"/>
    </source>
</evidence>
<name>A0ABW6WMP1_9ACTN</name>
<feature type="transmembrane region" description="Helical" evidence="10">
    <location>
        <begin position="172"/>
        <end position="192"/>
    </location>
</feature>
<dbReference type="Pfam" id="PF23539">
    <property type="entry name" value="DUF7134"/>
    <property type="match status" value="1"/>
</dbReference>
<organism evidence="12 13">
    <name type="scientific">Paractinoplanes globisporus</name>
    <dbReference type="NCBI Taxonomy" id="113565"/>
    <lineage>
        <taxon>Bacteria</taxon>
        <taxon>Bacillati</taxon>
        <taxon>Actinomycetota</taxon>
        <taxon>Actinomycetes</taxon>
        <taxon>Micromonosporales</taxon>
        <taxon>Micromonosporaceae</taxon>
        <taxon>Paractinoplanes</taxon>
    </lineage>
</organism>
<keyword evidence="7" id="KW-0067">ATP-binding</keyword>
<evidence type="ECO:0000256" key="10">
    <source>
        <dbReference type="SAM" id="Phobius"/>
    </source>
</evidence>
<dbReference type="PANTHER" id="PTHR24421:SF10">
    <property type="entry name" value="NITRATE_NITRITE SENSOR PROTEIN NARQ"/>
    <property type="match status" value="1"/>
</dbReference>
<dbReference type="Proteomes" id="UP001602245">
    <property type="component" value="Unassembled WGS sequence"/>
</dbReference>
<evidence type="ECO:0000256" key="3">
    <source>
        <dbReference type="ARBA" id="ARBA00022553"/>
    </source>
</evidence>
<dbReference type="InterPro" id="IPR003594">
    <property type="entry name" value="HATPase_dom"/>
</dbReference>
<dbReference type="SUPFAM" id="SSF55874">
    <property type="entry name" value="ATPase domain of HSP90 chaperone/DNA topoisomerase II/histidine kinase"/>
    <property type="match status" value="1"/>
</dbReference>
<evidence type="ECO:0000313" key="13">
    <source>
        <dbReference type="Proteomes" id="UP001602245"/>
    </source>
</evidence>
<keyword evidence="13" id="KW-1185">Reference proteome</keyword>
<feature type="transmembrane region" description="Helical" evidence="10">
    <location>
        <begin position="104"/>
        <end position="125"/>
    </location>
</feature>